<name>A0ABU8BB26_9BRAD</name>
<feature type="transmembrane region" description="Helical" evidence="1">
    <location>
        <begin position="208"/>
        <end position="228"/>
    </location>
</feature>
<dbReference type="EMBL" id="JAZHRV010000001">
    <property type="protein sequence ID" value="MEH2555747.1"/>
    <property type="molecule type" value="Genomic_DNA"/>
</dbReference>
<keyword evidence="1" id="KW-1133">Transmembrane helix</keyword>
<comment type="caution">
    <text evidence="2">The sequence shown here is derived from an EMBL/GenBank/DDBJ whole genome shotgun (WGS) entry which is preliminary data.</text>
</comment>
<evidence type="ECO:0000313" key="2">
    <source>
        <dbReference type="EMBL" id="MEH2555747.1"/>
    </source>
</evidence>
<accession>A0ABU8BB26</accession>
<keyword evidence="1" id="KW-0472">Membrane</keyword>
<feature type="transmembrane region" description="Helical" evidence="1">
    <location>
        <begin position="142"/>
        <end position="170"/>
    </location>
</feature>
<feature type="transmembrane region" description="Helical" evidence="1">
    <location>
        <begin position="60"/>
        <end position="79"/>
    </location>
</feature>
<feature type="transmembrane region" description="Helical" evidence="1">
    <location>
        <begin position="21"/>
        <end position="40"/>
    </location>
</feature>
<gene>
    <name evidence="2" type="ORF">V1286_003276</name>
</gene>
<keyword evidence="1" id="KW-0812">Transmembrane</keyword>
<keyword evidence="3" id="KW-1185">Reference proteome</keyword>
<reference evidence="2 3" key="1">
    <citation type="submission" date="2024-02" db="EMBL/GenBank/DDBJ databases">
        <title>Adaptive strategies in a cosmopolitan and abundant soil bacterium.</title>
        <authorList>
            <person name="Carini P."/>
        </authorList>
    </citation>
    <scope>NUCLEOTIDE SEQUENCE [LARGE SCALE GENOMIC DNA]</scope>
    <source>
        <strain evidence="2 3">AZCC 1608</strain>
    </source>
</reference>
<dbReference type="Proteomes" id="UP001364224">
    <property type="component" value="Unassembled WGS sequence"/>
</dbReference>
<feature type="transmembrane region" description="Helical" evidence="1">
    <location>
        <begin position="99"/>
        <end position="122"/>
    </location>
</feature>
<evidence type="ECO:0000256" key="1">
    <source>
        <dbReference type="SAM" id="Phobius"/>
    </source>
</evidence>
<organism evidence="2 3">
    <name type="scientific">Bradyrhizobium algeriense</name>
    <dbReference type="NCBI Taxonomy" id="634784"/>
    <lineage>
        <taxon>Bacteria</taxon>
        <taxon>Pseudomonadati</taxon>
        <taxon>Pseudomonadota</taxon>
        <taxon>Alphaproteobacteria</taxon>
        <taxon>Hyphomicrobiales</taxon>
        <taxon>Nitrobacteraceae</taxon>
        <taxon>Bradyrhizobium</taxon>
    </lineage>
</organism>
<evidence type="ECO:0000313" key="3">
    <source>
        <dbReference type="Proteomes" id="UP001364224"/>
    </source>
</evidence>
<dbReference type="RefSeq" id="WP_334480899.1">
    <property type="nucleotide sequence ID" value="NZ_JAZHRV010000001.1"/>
</dbReference>
<feature type="transmembrane region" description="Helical" evidence="1">
    <location>
        <begin position="291"/>
        <end position="309"/>
    </location>
</feature>
<sequence length="332" mass="36397">MPMLSFDLTEYKIIRAGKIAAALFAAYFAYFLWQTILSYATEPKVIGGLHLDQPLPQTTHWSPVWVPMVLTALFAYGTWPRQIPQGPMRRFFRGSFALLRIELFALFISIFCPGLGGVYLLLPMLTAGEIPSVLVQLVLSSAGTVVVMLMFHFVALIASSIVAGPTILFVTHFVSSRLPATPLDDWPTTRDDASRGFFAFDFAKVTSYLPKILAVLIVGAIIVTGLKFAGLRLFIMWLIILFSAALPCLVALGATIGWVGKDWTWCAAVSLPIGYYFSIDRGLPDGILISQIFDFPPVFFATLIGFGIARTIRSRLAVDSTSPSERVASSSP</sequence>
<feature type="transmembrane region" description="Helical" evidence="1">
    <location>
        <begin position="234"/>
        <end position="256"/>
    </location>
</feature>
<protein>
    <submittedName>
        <fullName evidence="2">Uncharacterized protein</fullName>
    </submittedName>
</protein>
<proteinExistence type="predicted"/>